<evidence type="ECO:0000313" key="1">
    <source>
        <dbReference type="EMBL" id="BAL85420.1"/>
    </source>
</evidence>
<dbReference type="AlphaFoldDB" id="I0GXD3"/>
<keyword evidence="2" id="KW-1185">Reference proteome</keyword>
<evidence type="ECO:0000313" key="2">
    <source>
        <dbReference type="Proteomes" id="UP000007882"/>
    </source>
</evidence>
<dbReference type="STRING" id="512565.AMIS_2000"/>
<accession>I0GXD3</accession>
<sequence>MPLPTALFWERRDVPGAEHALLADRTGLYAHGTALAVDPVPYACHYELQTDQDWVTTRFDVRAEGAGWARGVRLELAAGRWRITASEQGDLDAALVAAGHARAGLPGSEDPDLLYGAFDVDLGGSPLTNTLPIRRLGLLTAESGVAHRLSVAWVLVPSLEVVQADQIYTPLGGDRVRYASETFSADLTLDDEGFVRDYPGLATRR</sequence>
<name>I0GXD3_ACTM4</name>
<dbReference type="EMBL" id="AP012319">
    <property type="protein sequence ID" value="BAL85420.1"/>
    <property type="molecule type" value="Genomic_DNA"/>
</dbReference>
<dbReference type="SUPFAM" id="SSF159275">
    <property type="entry name" value="PA1994-like"/>
    <property type="match status" value="1"/>
</dbReference>
<gene>
    <name evidence="1" type="ordered locus">AMIS_2000</name>
</gene>
<dbReference type="Proteomes" id="UP000007882">
    <property type="component" value="Chromosome"/>
</dbReference>
<dbReference type="RefSeq" id="WP_014440320.1">
    <property type="nucleotide sequence ID" value="NC_017093.1"/>
</dbReference>
<evidence type="ECO:0008006" key="3">
    <source>
        <dbReference type="Google" id="ProtNLM"/>
    </source>
</evidence>
<dbReference type="PATRIC" id="fig|512565.3.peg.205"/>
<reference evidence="1 2" key="1">
    <citation type="submission" date="2012-02" db="EMBL/GenBank/DDBJ databases">
        <title>Complete genome sequence of Actinoplanes missouriensis 431 (= NBRC 102363).</title>
        <authorList>
            <person name="Ohnishi Y."/>
            <person name="Ishikawa J."/>
            <person name="Sekine M."/>
            <person name="Hosoyama A."/>
            <person name="Harada T."/>
            <person name="Narita H."/>
            <person name="Hata T."/>
            <person name="Konno Y."/>
            <person name="Tutikane K."/>
            <person name="Fujita N."/>
            <person name="Horinouchi S."/>
            <person name="Hayakawa M."/>
        </authorList>
    </citation>
    <scope>NUCLEOTIDE SEQUENCE [LARGE SCALE GENOMIC DNA]</scope>
    <source>
        <strain evidence="2">ATCC 14538 / DSM 43046 / CBS 188.64 / JCM 3121 / NBRC 102363 / NCIMB 12654 / NRRL B-3342 / UNCC 431</strain>
    </source>
</reference>
<proteinExistence type="predicted"/>
<dbReference type="KEGG" id="ams:AMIS_2000"/>
<dbReference type="InterPro" id="IPR009467">
    <property type="entry name" value="Glycolipid-bd_prot_put"/>
</dbReference>
<dbReference type="HOGENOM" id="CLU_055771_1_0_11"/>
<dbReference type="Pfam" id="PF06475">
    <property type="entry name" value="Glycolipid_bind"/>
    <property type="match status" value="1"/>
</dbReference>
<organism evidence="1 2">
    <name type="scientific">Actinoplanes missouriensis (strain ATCC 14538 / DSM 43046 / CBS 188.64 / JCM 3121 / NBRC 102363 / NCIMB 12654 / NRRL B-3342 / UNCC 431)</name>
    <dbReference type="NCBI Taxonomy" id="512565"/>
    <lineage>
        <taxon>Bacteria</taxon>
        <taxon>Bacillati</taxon>
        <taxon>Actinomycetota</taxon>
        <taxon>Actinomycetes</taxon>
        <taxon>Micromonosporales</taxon>
        <taxon>Micromonosporaceae</taxon>
        <taxon>Actinoplanes</taxon>
    </lineage>
</organism>
<protein>
    <recommendedName>
        <fullName evidence="3">Glycolipid-binding domain-containing protein</fullName>
    </recommendedName>
</protein>
<dbReference type="eggNOG" id="COG3554">
    <property type="taxonomic scope" value="Bacteria"/>
</dbReference>